<evidence type="ECO:0000256" key="9">
    <source>
        <dbReference type="ARBA" id="ARBA00022692"/>
    </source>
</evidence>
<sequence>MDTTQNNRMKKAHRLGGIKAGQHHWWLQRVTAIALIPLTLWVVFSLASLIGQDYRTVKIWFTLPHHTVLSVLFIVTAAYHASLGLQVIVEDYIHHLGIKQAVLITLRLLLILLGTLCTIVLLRLAFVP</sequence>
<feature type="transmembrane region" description="Helical" evidence="15">
    <location>
        <begin position="30"/>
        <end position="50"/>
    </location>
</feature>
<dbReference type="GO" id="GO:0046872">
    <property type="term" value="F:metal ion binding"/>
    <property type="evidence" value="ECO:0007669"/>
    <property type="project" value="UniProtKB-KW"/>
</dbReference>
<evidence type="ECO:0000256" key="15">
    <source>
        <dbReference type="SAM" id="Phobius"/>
    </source>
</evidence>
<dbReference type="AlphaFoldDB" id="A0A1Y1QNN4"/>
<keyword evidence="6" id="KW-0813">Transport</keyword>
<organism evidence="16 17">
    <name type="scientific">Thiothrix lacustris</name>
    <dbReference type="NCBI Taxonomy" id="525917"/>
    <lineage>
        <taxon>Bacteria</taxon>
        <taxon>Pseudomonadati</taxon>
        <taxon>Pseudomonadota</taxon>
        <taxon>Gammaproteobacteria</taxon>
        <taxon>Thiotrichales</taxon>
        <taxon>Thiotrichaceae</taxon>
        <taxon>Thiothrix</taxon>
    </lineage>
</organism>
<evidence type="ECO:0000256" key="14">
    <source>
        <dbReference type="ARBA" id="ARBA00023136"/>
    </source>
</evidence>
<keyword evidence="7" id="KW-0816">Tricarboxylic acid cycle</keyword>
<evidence type="ECO:0000256" key="8">
    <source>
        <dbReference type="ARBA" id="ARBA00022617"/>
    </source>
</evidence>
<evidence type="ECO:0000256" key="11">
    <source>
        <dbReference type="ARBA" id="ARBA00022982"/>
    </source>
</evidence>
<dbReference type="InterPro" id="IPR034804">
    <property type="entry name" value="SQR/QFR_C/D"/>
</dbReference>
<dbReference type="EMBL" id="MTEJ01000121">
    <property type="protein sequence ID" value="OQX10153.1"/>
    <property type="molecule type" value="Genomic_DNA"/>
</dbReference>
<dbReference type="NCBIfam" id="TIGR02968">
    <property type="entry name" value="succ_dehyd_anc"/>
    <property type="match status" value="1"/>
</dbReference>
<comment type="caution">
    <text evidence="16">The sequence shown here is derived from an EMBL/GenBank/DDBJ whole genome shotgun (WGS) entry which is preliminary data.</text>
</comment>
<comment type="subcellular location">
    <subcellularLocation>
        <location evidence="3">Membrane</location>
        <topology evidence="3">Multi-pass membrane protein</topology>
    </subcellularLocation>
</comment>
<protein>
    <recommendedName>
        <fullName evidence="5">Succinate dehydrogenase hydrophobic membrane anchor subunit</fullName>
    </recommendedName>
</protein>
<keyword evidence="12 15" id="KW-1133">Transmembrane helix</keyword>
<evidence type="ECO:0000313" key="16">
    <source>
        <dbReference type="EMBL" id="OQX10153.1"/>
    </source>
</evidence>
<feature type="transmembrane region" description="Helical" evidence="15">
    <location>
        <begin position="70"/>
        <end position="89"/>
    </location>
</feature>
<evidence type="ECO:0000256" key="1">
    <source>
        <dbReference type="ARBA" id="ARBA00001971"/>
    </source>
</evidence>
<proteinExistence type="predicted"/>
<evidence type="ECO:0000256" key="7">
    <source>
        <dbReference type="ARBA" id="ARBA00022532"/>
    </source>
</evidence>
<accession>A0A1Y1QNN4</accession>
<comment type="cofactor">
    <cofactor evidence="1">
        <name>heme</name>
        <dbReference type="ChEBI" id="CHEBI:30413"/>
    </cofactor>
</comment>
<keyword evidence="13" id="KW-0408">Iron</keyword>
<evidence type="ECO:0000256" key="13">
    <source>
        <dbReference type="ARBA" id="ARBA00023004"/>
    </source>
</evidence>
<evidence type="ECO:0000256" key="12">
    <source>
        <dbReference type="ARBA" id="ARBA00022989"/>
    </source>
</evidence>
<keyword evidence="8" id="KW-0349">Heme</keyword>
<dbReference type="InterPro" id="IPR000701">
    <property type="entry name" value="SuccDH_FuR_B_TM-su"/>
</dbReference>
<dbReference type="Pfam" id="PF01127">
    <property type="entry name" value="Sdh_cyt"/>
    <property type="match status" value="1"/>
</dbReference>
<evidence type="ECO:0000256" key="6">
    <source>
        <dbReference type="ARBA" id="ARBA00022448"/>
    </source>
</evidence>
<evidence type="ECO:0000313" key="17">
    <source>
        <dbReference type="Proteomes" id="UP000192491"/>
    </source>
</evidence>
<dbReference type="GO" id="GO:0020037">
    <property type="term" value="F:heme binding"/>
    <property type="evidence" value="ECO:0007669"/>
    <property type="project" value="InterPro"/>
</dbReference>
<keyword evidence="11" id="KW-0249">Electron transport</keyword>
<evidence type="ECO:0000256" key="3">
    <source>
        <dbReference type="ARBA" id="ARBA00004141"/>
    </source>
</evidence>
<name>A0A1Y1QNN4_9GAMM</name>
<dbReference type="Gene3D" id="1.20.1300.10">
    <property type="entry name" value="Fumarate reductase/succinate dehydrogenase, transmembrane subunit"/>
    <property type="match status" value="1"/>
</dbReference>
<dbReference type="Proteomes" id="UP000192491">
    <property type="component" value="Unassembled WGS sequence"/>
</dbReference>
<evidence type="ECO:0000256" key="2">
    <source>
        <dbReference type="ARBA" id="ARBA00004050"/>
    </source>
</evidence>
<dbReference type="InterPro" id="IPR014312">
    <property type="entry name" value="Succ_DH_anchor"/>
</dbReference>
<comment type="function">
    <text evidence="2">Membrane-anchoring subunit of succinate dehydrogenase (SDH).</text>
</comment>
<evidence type="ECO:0000256" key="10">
    <source>
        <dbReference type="ARBA" id="ARBA00022723"/>
    </source>
</evidence>
<reference evidence="16 17" key="1">
    <citation type="submission" date="2017-01" db="EMBL/GenBank/DDBJ databases">
        <title>Novel large sulfur bacteria in the metagenomes of groundwater-fed chemosynthetic microbial mats in the Lake Huron basin.</title>
        <authorList>
            <person name="Sharrar A.M."/>
            <person name="Flood B.E."/>
            <person name="Bailey J.V."/>
            <person name="Jones D.S."/>
            <person name="Biddanda B."/>
            <person name="Ruberg S.A."/>
            <person name="Marcus D.N."/>
            <person name="Dick G.J."/>
        </authorList>
    </citation>
    <scope>NUCLEOTIDE SEQUENCE [LARGE SCALE GENOMIC DNA]</scope>
    <source>
        <strain evidence="16">A8</strain>
    </source>
</reference>
<dbReference type="SUPFAM" id="SSF81343">
    <property type="entry name" value="Fumarate reductase respiratory complex transmembrane subunits"/>
    <property type="match status" value="1"/>
</dbReference>
<dbReference type="GO" id="GO:0006099">
    <property type="term" value="P:tricarboxylic acid cycle"/>
    <property type="evidence" value="ECO:0007669"/>
    <property type="project" value="UniProtKB-UniPathway"/>
</dbReference>
<comment type="pathway">
    <text evidence="4">Carbohydrate metabolism; tricarboxylic acid cycle.</text>
</comment>
<dbReference type="CDD" id="cd03495">
    <property type="entry name" value="SQR_TypeC_SdhD_like"/>
    <property type="match status" value="1"/>
</dbReference>
<keyword evidence="10" id="KW-0479">Metal-binding</keyword>
<dbReference type="UniPathway" id="UPA00223"/>
<dbReference type="GO" id="GO:0016020">
    <property type="term" value="C:membrane"/>
    <property type="evidence" value="ECO:0007669"/>
    <property type="project" value="UniProtKB-SubCell"/>
</dbReference>
<keyword evidence="9 15" id="KW-0812">Transmembrane</keyword>
<gene>
    <name evidence="16" type="ORF">BWK73_21010</name>
</gene>
<evidence type="ECO:0000256" key="5">
    <source>
        <dbReference type="ARBA" id="ARBA00019425"/>
    </source>
</evidence>
<feature type="transmembrane region" description="Helical" evidence="15">
    <location>
        <begin position="101"/>
        <end position="126"/>
    </location>
</feature>
<evidence type="ECO:0000256" key="4">
    <source>
        <dbReference type="ARBA" id="ARBA00005163"/>
    </source>
</evidence>
<keyword evidence="14 15" id="KW-0472">Membrane</keyword>